<dbReference type="Pfam" id="PF05014">
    <property type="entry name" value="Nuc_deoxyrib_tr"/>
    <property type="match status" value="1"/>
</dbReference>
<dbReference type="EMBL" id="LCQD01000008">
    <property type="protein sequence ID" value="KKW12866.1"/>
    <property type="molecule type" value="Genomic_DNA"/>
</dbReference>
<evidence type="ECO:0000313" key="1">
    <source>
        <dbReference type="EMBL" id="KKW12866.1"/>
    </source>
</evidence>
<proteinExistence type="predicted"/>
<dbReference type="SUPFAM" id="SSF52309">
    <property type="entry name" value="N-(deoxy)ribosyltransferase-like"/>
    <property type="match status" value="1"/>
</dbReference>
<accession>A0A0G1W291</accession>
<dbReference type="Gene3D" id="3.40.50.450">
    <property type="match status" value="1"/>
</dbReference>
<evidence type="ECO:0000313" key="2">
    <source>
        <dbReference type="Proteomes" id="UP000034588"/>
    </source>
</evidence>
<evidence type="ECO:0008006" key="3">
    <source>
        <dbReference type="Google" id="ProtNLM"/>
    </source>
</evidence>
<reference evidence="1 2" key="1">
    <citation type="journal article" date="2015" name="Nature">
        <title>rRNA introns, odd ribosomes, and small enigmatic genomes across a large radiation of phyla.</title>
        <authorList>
            <person name="Brown C.T."/>
            <person name="Hug L.A."/>
            <person name="Thomas B.C."/>
            <person name="Sharon I."/>
            <person name="Castelle C.J."/>
            <person name="Singh A."/>
            <person name="Wilkins M.J."/>
            <person name="Williams K.H."/>
            <person name="Banfield J.F."/>
        </authorList>
    </citation>
    <scope>NUCLEOTIDE SEQUENCE [LARGE SCALE GENOMIC DNA]</scope>
</reference>
<dbReference type="AlphaFoldDB" id="A0A0G1W291"/>
<comment type="caution">
    <text evidence="1">The sequence shown here is derived from an EMBL/GenBank/DDBJ whole genome shotgun (WGS) entry which is preliminary data.</text>
</comment>
<sequence>MKIYLAGKIRDRDWRESIVPGLRGTISTCCEADADPAPNWPILKKIIFEKHDYTGPYFVSCDHGCWHGPNQHGYLAQADRQQEVINHCLKGIAQADLIFAWFDGETTNGTLIELGYAYSQKKKIWVAGAEYQADLWFAYGLAEHTLFSSALNPHQSLKALLENYEEKTKTVPILSK</sequence>
<dbReference type="InterPro" id="IPR007710">
    <property type="entry name" value="Nucleoside_deoxyribTrfase"/>
</dbReference>
<name>A0A0G1W291_9BACT</name>
<gene>
    <name evidence="1" type="ORF">UY48_C0008G0041</name>
</gene>
<dbReference type="Proteomes" id="UP000034588">
    <property type="component" value="Unassembled WGS sequence"/>
</dbReference>
<organism evidence="1 2">
    <name type="scientific">Candidatus Gottesmanbacteria bacterium GW2011_GWB1_49_7</name>
    <dbReference type="NCBI Taxonomy" id="1618448"/>
    <lineage>
        <taxon>Bacteria</taxon>
        <taxon>Candidatus Gottesmaniibacteriota</taxon>
    </lineage>
</organism>
<protein>
    <recommendedName>
        <fullName evidence="3">Nucleoside 2-deoxyribosyltransferase</fullName>
    </recommendedName>
</protein>